<sequence length="391" mass="43634">MWNTTLRLLFLTAILSPYAWACQVPVFRYALERWESDTYQLFLTSPGALDKPQTEWVKEFQQKLKHTNLKLNIIDTSRLSEAQLWQLPEIDTSAKEARLQLFRPNNEQQSSGQTKPILNTAFNEVNLNHLIDSPARRHIVDRLLEGSSCVWLIIHNNQEAKAKEIQSELNTHLRTIEKQISIPEGIIGTAERHKINEDTDLEDVLRSQIPLKIAFSSHIINTQTPEEAAFVAQLIHSSGSHATLQSEPLVIPVFGRGRKLPAMPSSMLSLETLLRGCQYLCGACSCQVKEQNPGADLIINENWSSHLTSGLAVIDKELPPLAGVGDLTKSHGNTSSPAPKQDAELGNEDQPNVIHAVEEPANQRFPIWITLASLFAIITLCSILAVKRKAS</sequence>
<feature type="signal peptide" evidence="3">
    <location>
        <begin position="1"/>
        <end position="21"/>
    </location>
</feature>
<evidence type="ECO:0000256" key="2">
    <source>
        <dbReference type="SAM" id="Phobius"/>
    </source>
</evidence>
<gene>
    <name evidence="4" type="ORF">HW115_01975</name>
</gene>
<keyword evidence="5" id="KW-1185">Reference proteome</keyword>
<keyword evidence="2" id="KW-0472">Membrane</keyword>
<feature type="transmembrane region" description="Helical" evidence="2">
    <location>
        <begin position="365"/>
        <end position="386"/>
    </location>
</feature>
<keyword evidence="2" id="KW-1133">Transmembrane helix</keyword>
<feature type="chain" id="PRO_5033048541" evidence="3">
    <location>
        <begin position="22"/>
        <end position="391"/>
    </location>
</feature>
<feature type="region of interest" description="Disordered" evidence="1">
    <location>
        <begin position="325"/>
        <end position="347"/>
    </location>
</feature>
<reference evidence="4 5" key="1">
    <citation type="submission" date="2020-07" db="EMBL/GenBank/DDBJ databases">
        <title>Roseicoccus Jingziensis gen. nov., sp. nov., isolated from coastal seawater.</title>
        <authorList>
            <person name="Feng X."/>
        </authorList>
    </citation>
    <scope>NUCLEOTIDE SEQUENCE [LARGE SCALE GENOMIC DNA]</scope>
    <source>
        <strain evidence="4 5">N1E253</strain>
    </source>
</reference>
<protein>
    <submittedName>
        <fullName evidence="4">Uncharacterized protein</fullName>
    </submittedName>
</protein>
<dbReference type="Proteomes" id="UP000557872">
    <property type="component" value="Unassembled WGS sequence"/>
</dbReference>
<evidence type="ECO:0000313" key="5">
    <source>
        <dbReference type="Proteomes" id="UP000557872"/>
    </source>
</evidence>
<dbReference type="RefSeq" id="WP_178930897.1">
    <property type="nucleotide sequence ID" value="NZ_JACBAZ010000001.1"/>
</dbReference>
<dbReference type="AlphaFoldDB" id="A0A851GBP9"/>
<comment type="caution">
    <text evidence="4">The sequence shown here is derived from an EMBL/GenBank/DDBJ whole genome shotgun (WGS) entry which is preliminary data.</text>
</comment>
<proteinExistence type="predicted"/>
<accession>A0A851GBP9</accession>
<dbReference type="EMBL" id="JACBAZ010000001">
    <property type="protein sequence ID" value="NWK54362.1"/>
    <property type="molecule type" value="Genomic_DNA"/>
</dbReference>
<evidence type="ECO:0000256" key="1">
    <source>
        <dbReference type="SAM" id="MobiDB-lite"/>
    </source>
</evidence>
<organism evidence="4 5">
    <name type="scientific">Oceaniferula marina</name>
    <dbReference type="NCBI Taxonomy" id="2748318"/>
    <lineage>
        <taxon>Bacteria</taxon>
        <taxon>Pseudomonadati</taxon>
        <taxon>Verrucomicrobiota</taxon>
        <taxon>Verrucomicrobiia</taxon>
        <taxon>Verrucomicrobiales</taxon>
        <taxon>Verrucomicrobiaceae</taxon>
        <taxon>Oceaniferula</taxon>
    </lineage>
</organism>
<evidence type="ECO:0000256" key="3">
    <source>
        <dbReference type="SAM" id="SignalP"/>
    </source>
</evidence>
<keyword evidence="3" id="KW-0732">Signal</keyword>
<name>A0A851GBP9_9BACT</name>
<evidence type="ECO:0000313" key="4">
    <source>
        <dbReference type="EMBL" id="NWK54362.1"/>
    </source>
</evidence>
<keyword evidence="2" id="KW-0812">Transmembrane</keyword>